<feature type="region of interest" description="Disordered" evidence="1">
    <location>
        <begin position="137"/>
        <end position="206"/>
    </location>
</feature>
<gene>
    <name evidence="3" type="ORF">VKT23_005808</name>
    <name evidence="2" type="ORF">VKT23_007209</name>
</gene>
<proteinExistence type="predicted"/>
<organism evidence="3 4">
    <name type="scientific">Marasmiellus scandens</name>
    <dbReference type="NCBI Taxonomy" id="2682957"/>
    <lineage>
        <taxon>Eukaryota</taxon>
        <taxon>Fungi</taxon>
        <taxon>Dikarya</taxon>
        <taxon>Basidiomycota</taxon>
        <taxon>Agaricomycotina</taxon>
        <taxon>Agaricomycetes</taxon>
        <taxon>Agaricomycetidae</taxon>
        <taxon>Agaricales</taxon>
        <taxon>Marasmiineae</taxon>
        <taxon>Omphalotaceae</taxon>
        <taxon>Marasmiellus</taxon>
    </lineage>
</organism>
<evidence type="ECO:0000313" key="2">
    <source>
        <dbReference type="EMBL" id="KAK7463873.1"/>
    </source>
</evidence>
<feature type="region of interest" description="Disordered" evidence="1">
    <location>
        <begin position="325"/>
        <end position="357"/>
    </location>
</feature>
<protein>
    <submittedName>
        <fullName evidence="3">Uncharacterized protein</fullName>
    </submittedName>
</protein>
<comment type="caution">
    <text evidence="3">The sequence shown here is derived from an EMBL/GenBank/DDBJ whole genome shotgun (WGS) entry which is preliminary data.</text>
</comment>
<evidence type="ECO:0000313" key="4">
    <source>
        <dbReference type="Proteomes" id="UP001498398"/>
    </source>
</evidence>
<reference evidence="3 4" key="1">
    <citation type="submission" date="2024-01" db="EMBL/GenBank/DDBJ databases">
        <title>A draft genome for the cacao thread blight pathogen Marasmiellus scandens.</title>
        <authorList>
            <person name="Baruah I.K."/>
            <person name="Leung J."/>
            <person name="Bukari Y."/>
            <person name="Amoako-Attah I."/>
            <person name="Meinhardt L.W."/>
            <person name="Bailey B.A."/>
            <person name="Cohen S.P."/>
        </authorList>
    </citation>
    <scope>NUCLEOTIDE SEQUENCE [LARGE SCALE GENOMIC DNA]</scope>
    <source>
        <strain evidence="3 4">GH-19</strain>
    </source>
</reference>
<name>A0ABR1JR90_9AGAR</name>
<feature type="compositionally biased region" description="Low complexity" evidence="1">
    <location>
        <begin position="179"/>
        <end position="201"/>
    </location>
</feature>
<dbReference type="EMBL" id="JBANRG010000006">
    <property type="protein sequence ID" value="KAK7465837.1"/>
    <property type="molecule type" value="Genomic_DNA"/>
</dbReference>
<accession>A0ABR1JR90</accession>
<feature type="compositionally biased region" description="Polar residues" evidence="1">
    <location>
        <begin position="163"/>
        <end position="174"/>
    </location>
</feature>
<dbReference type="Proteomes" id="UP001498398">
    <property type="component" value="Unassembled WGS sequence"/>
</dbReference>
<feature type="compositionally biased region" description="Low complexity" evidence="1">
    <location>
        <begin position="137"/>
        <end position="156"/>
    </location>
</feature>
<keyword evidence="4" id="KW-1185">Reference proteome</keyword>
<evidence type="ECO:0000256" key="1">
    <source>
        <dbReference type="SAM" id="MobiDB-lite"/>
    </source>
</evidence>
<sequence>MDDRPYTIPEEDPFNIRPLLLQPRRKRSSMLNKWIQDQQRLPTNTDDDIMDLTDESSSPFHSGTRSNPYLAYPDLGTAAKHSSPHVSSVTLASFDLVEDDDIPLDIVPDMPFETASISQRGPRLFGTPTSLKNLHISFRSNSPSSSQPPSTPTRMSFLGSRFASGSSKTSTPSKQHARSSSLSTLDTATSPVTPQTPPSTTKWRPSVLGYFSSSQISMDPSEALYAPPRPSMSSTHTGTSTATFIASPSITTPSVNEKETPVTPTKIFGLKSRRHSHGNLLQTARVSTIIEGSDSGSCRVKTEAAKANSVRLPFAPKPTLRMINRDACHDDDDDDPVPVQTSKSRPEVAFSSSGKSGTMPRVALSALSTRNQKKKKKLVISGVASNDTRKFEGVKRWCESFGDVTHIVRMPNGELVVHFKSADVADTVCRLRAQVFIAGVGSVNLSWYTGKR</sequence>
<evidence type="ECO:0000313" key="3">
    <source>
        <dbReference type="EMBL" id="KAK7465837.1"/>
    </source>
</evidence>
<dbReference type="EMBL" id="JBANRG010000009">
    <property type="protein sequence ID" value="KAK7463873.1"/>
    <property type="molecule type" value="Genomic_DNA"/>
</dbReference>